<proteinExistence type="inferred from homology"/>
<comment type="caution">
    <text evidence="5">The sequence shown here is derived from an EMBL/GenBank/DDBJ whole genome shotgun (WGS) entry which is preliminary data.</text>
</comment>
<keyword evidence="3" id="KW-0072">Autophagy</keyword>
<dbReference type="Proteomes" id="UP001448207">
    <property type="component" value="Unassembled WGS sequence"/>
</dbReference>
<protein>
    <recommendedName>
        <fullName evidence="2">Autophagy-related protein 101</fullName>
    </recommendedName>
</protein>
<feature type="region of interest" description="Disordered" evidence="4">
    <location>
        <begin position="244"/>
        <end position="281"/>
    </location>
</feature>
<organism evidence="5 6">
    <name type="scientific">Phycomyces blakesleeanus</name>
    <dbReference type="NCBI Taxonomy" id="4837"/>
    <lineage>
        <taxon>Eukaryota</taxon>
        <taxon>Fungi</taxon>
        <taxon>Fungi incertae sedis</taxon>
        <taxon>Mucoromycota</taxon>
        <taxon>Mucoromycotina</taxon>
        <taxon>Mucoromycetes</taxon>
        <taxon>Mucorales</taxon>
        <taxon>Phycomycetaceae</taxon>
        <taxon>Phycomyces</taxon>
    </lineage>
</organism>
<keyword evidence="6" id="KW-1185">Reference proteome</keyword>
<evidence type="ECO:0000313" key="6">
    <source>
        <dbReference type="Proteomes" id="UP001448207"/>
    </source>
</evidence>
<evidence type="ECO:0000256" key="4">
    <source>
        <dbReference type="SAM" id="MobiDB-lite"/>
    </source>
</evidence>
<dbReference type="PANTHER" id="PTHR13292">
    <property type="entry name" value="AUTOPHAGY-RELATED PROTEIN 101"/>
    <property type="match status" value="1"/>
</dbReference>
<evidence type="ECO:0000256" key="2">
    <source>
        <dbReference type="ARBA" id="ARBA00018874"/>
    </source>
</evidence>
<dbReference type="EMBL" id="JBCLYO010000017">
    <property type="protein sequence ID" value="KAL0081779.1"/>
    <property type="molecule type" value="Genomic_DNA"/>
</dbReference>
<feature type="compositionally biased region" description="Polar residues" evidence="4">
    <location>
        <begin position="248"/>
        <end position="269"/>
    </location>
</feature>
<name>A0ABR3AST4_PHYBL</name>
<evidence type="ECO:0000256" key="3">
    <source>
        <dbReference type="ARBA" id="ARBA00023006"/>
    </source>
</evidence>
<dbReference type="PANTHER" id="PTHR13292:SF0">
    <property type="entry name" value="AUTOPHAGY-RELATED PROTEIN 101"/>
    <property type="match status" value="1"/>
</dbReference>
<dbReference type="Pfam" id="PF07855">
    <property type="entry name" value="ATG101"/>
    <property type="match status" value="1"/>
</dbReference>
<accession>A0ABR3AST4</accession>
<dbReference type="InterPro" id="IPR012445">
    <property type="entry name" value="ATG101"/>
</dbReference>
<evidence type="ECO:0000256" key="1">
    <source>
        <dbReference type="ARBA" id="ARBA00007130"/>
    </source>
</evidence>
<gene>
    <name evidence="5" type="ORF">J3Q64DRAFT_1756206</name>
</gene>
<reference evidence="5 6" key="1">
    <citation type="submission" date="2024-04" db="EMBL/GenBank/DDBJ databases">
        <title>Symmetric and asymmetric DNA N6-adenine methylation regulates different biological responses in Mucorales.</title>
        <authorList>
            <consortium name="Lawrence Berkeley National Laboratory"/>
            <person name="Lax C."/>
            <person name="Mondo S.J."/>
            <person name="Osorio-Concepcion M."/>
            <person name="Muszewska A."/>
            <person name="Corrochano-Luque M."/>
            <person name="Gutierrez G."/>
            <person name="Riley R."/>
            <person name="Lipzen A."/>
            <person name="Guo J."/>
            <person name="Hundley H."/>
            <person name="Amirebrahimi M."/>
            <person name="Ng V."/>
            <person name="Lorenzo-Gutierrez D."/>
            <person name="Binder U."/>
            <person name="Yang J."/>
            <person name="Song Y."/>
            <person name="Canovas D."/>
            <person name="Navarro E."/>
            <person name="Freitag M."/>
            <person name="Gabaldon T."/>
            <person name="Grigoriev I.V."/>
            <person name="Corrochano L.M."/>
            <person name="Nicolas F.E."/>
            <person name="Garre V."/>
        </authorList>
    </citation>
    <scope>NUCLEOTIDE SEQUENCE [LARGE SCALE GENOMIC DNA]</scope>
    <source>
        <strain evidence="5 6">L51</strain>
    </source>
</reference>
<evidence type="ECO:0000313" key="5">
    <source>
        <dbReference type="EMBL" id="KAL0081779.1"/>
    </source>
</evidence>
<sequence length="281" mass="32736">MLRAAVHKKKREREREKFSYEVAIIVQKSTASLLRDNAFLSFFFFYTMAVNPHVFDIEMAQVPREHVKDVLRAILHSIFFHRLLINITPRELRVLETTVSTTDSPDVEILIEERVNEFVQNINTSQPKQGKMAVLFYEKRLKKNWYQFTKSEELACWEQWSITLNLINPQTETERHSTKRSVSRNLSQCLLDVLKMANDYKEHIPSITTTEGNPFPYQMATPAKSETWNTMIKRLLVIDVPPVESQRRGSLSSPTTTSIQRSSSPTKEQNALRMALEHDHL</sequence>
<comment type="similarity">
    <text evidence="1">Belongs to the ATG101 family.</text>
</comment>